<dbReference type="RefSeq" id="WP_067632486.1">
    <property type="nucleotide sequence ID" value="NZ_JAAXPI010000035.1"/>
</dbReference>
<dbReference type="PANTHER" id="PTHR11601:SF34">
    <property type="entry name" value="CYSTEINE DESULFURASE"/>
    <property type="match status" value="1"/>
</dbReference>
<dbReference type="SUPFAM" id="SSF53383">
    <property type="entry name" value="PLP-dependent transferases"/>
    <property type="match status" value="1"/>
</dbReference>
<comment type="cofactor">
    <cofactor evidence="1">
        <name>pyridoxal 5'-phosphate</name>
        <dbReference type="ChEBI" id="CHEBI:597326"/>
    </cofactor>
</comment>
<evidence type="ECO:0000259" key="9">
    <source>
        <dbReference type="Pfam" id="PF00266"/>
    </source>
</evidence>
<dbReference type="AlphaFoldDB" id="A0A846Z3G1"/>
<protein>
    <submittedName>
        <fullName evidence="10">Cysteine desulfurase</fullName>
    </submittedName>
</protein>
<evidence type="ECO:0000256" key="2">
    <source>
        <dbReference type="ARBA" id="ARBA00006490"/>
    </source>
</evidence>
<evidence type="ECO:0000256" key="6">
    <source>
        <dbReference type="ARBA" id="ARBA00023004"/>
    </source>
</evidence>
<evidence type="ECO:0000256" key="3">
    <source>
        <dbReference type="ARBA" id="ARBA00022679"/>
    </source>
</evidence>
<keyword evidence="6" id="KW-0408">Iron</keyword>
<dbReference type="PANTHER" id="PTHR11601">
    <property type="entry name" value="CYSTEINE DESULFURYLASE FAMILY MEMBER"/>
    <property type="match status" value="1"/>
</dbReference>
<keyword evidence="11" id="KW-1185">Reference proteome</keyword>
<evidence type="ECO:0000256" key="7">
    <source>
        <dbReference type="ARBA" id="ARBA00023014"/>
    </source>
</evidence>
<comment type="catalytic activity">
    <reaction evidence="8">
        <text>(sulfur carrier)-H + L-cysteine = (sulfur carrier)-SH + L-alanine</text>
        <dbReference type="Rhea" id="RHEA:43892"/>
        <dbReference type="Rhea" id="RHEA-COMP:14737"/>
        <dbReference type="Rhea" id="RHEA-COMP:14739"/>
        <dbReference type="ChEBI" id="CHEBI:29917"/>
        <dbReference type="ChEBI" id="CHEBI:35235"/>
        <dbReference type="ChEBI" id="CHEBI:57972"/>
        <dbReference type="ChEBI" id="CHEBI:64428"/>
        <dbReference type="EC" id="2.8.1.7"/>
    </reaction>
</comment>
<dbReference type="Gene3D" id="3.40.640.10">
    <property type="entry name" value="Type I PLP-dependent aspartate aminotransferase-like (Major domain)"/>
    <property type="match status" value="1"/>
</dbReference>
<proteinExistence type="inferred from homology"/>
<comment type="similarity">
    <text evidence="2">Belongs to the class-V pyridoxal-phosphate-dependent aminotransferase family. NifS/IscS subfamily.</text>
</comment>
<comment type="caution">
    <text evidence="10">The sequence shown here is derived from an EMBL/GenBank/DDBJ whole genome shotgun (WGS) entry which is preliminary data.</text>
</comment>
<dbReference type="InterPro" id="IPR015424">
    <property type="entry name" value="PyrdxlP-dep_Trfase"/>
</dbReference>
<keyword evidence="3" id="KW-0808">Transferase</keyword>
<keyword evidence="4" id="KW-0479">Metal-binding</keyword>
<dbReference type="InterPro" id="IPR015421">
    <property type="entry name" value="PyrdxlP-dep_Trfase_major"/>
</dbReference>
<evidence type="ECO:0000256" key="1">
    <source>
        <dbReference type="ARBA" id="ARBA00001933"/>
    </source>
</evidence>
<evidence type="ECO:0000256" key="8">
    <source>
        <dbReference type="ARBA" id="ARBA00050776"/>
    </source>
</evidence>
<dbReference type="Proteomes" id="UP000579250">
    <property type="component" value="Unassembled WGS sequence"/>
</dbReference>
<organism evidence="10 11">
    <name type="scientific">Actinomadura latina</name>
    <dbReference type="NCBI Taxonomy" id="163603"/>
    <lineage>
        <taxon>Bacteria</taxon>
        <taxon>Bacillati</taxon>
        <taxon>Actinomycetota</taxon>
        <taxon>Actinomycetes</taxon>
        <taxon>Streptosporangiales</taxon>
        <taxon>Thermomonosporaceae</taxon>
        <taxon>Actinomadura</taxon>
    </lineage>
</organism>
<dbReference type="InterPro" id="IPR015422">
    <property type="entry name" value="PyrdxlP-dep_Trfase_small"/>
</dbReference>
<dbReference type="InterPro" id="IPR016454">
    <property type="entry name" value="Cysteine_dSase"/>
</dbReference>
<gene>
    <name evidence="10" type="ORF">HGB48_22045</name>
</gene>
<dbReference type="GO" id="GO:0051536">
    <property type="term" value="F:iron-sulfur cluster binding"/>
    <property type="evidence" value="ECO:0007669"/>
    <property type="project" value="UniProtKB-KW"/>
</dbReference>
<dbReference type="GO" id="GO:0031071">
    <property type="term" value="F:cysteine desulfurase activity"/>
    <property type="evidence" value="ECO:0007669"/>
    <property type="project" value="UniProtKB-EC"/>
</dbReference>
<reference evidence="10 11" key="1">
    <citation type="submission" date="2020-04" db="EMBL/GenBank/DDBJ databases">
        <title>MicrobeNet Type strains.</title>
        <authorList>
            <person name="Nicholson A.C."/>
        </authorList>
    </citation>
    <scope>NUCLEOTIDE SEQUENCE [LARGE SCALE GENOMIC DNA]</scope>
    <source>
        <strain evidence="10 11">ATCC BAA-277</strain>
    </source>
</reference>
<accession>A0A846Z3G1</accession>
<dbReference type="GO" id="GO:0046872">
    <property type="term" value="F:metal ion binding"/>
    <property type="evidence" value="ECO:0007669"/>
    <property type="project" value="UniProtKB-KW"/>
</dbReference>
<name>A0A846Z3G1_9ACTN</name>
<dbReference type="PIRSF" id="PIRSF005572">
    <property type="entry name" value="NifS"/>
    <property type="match status" value="1"/>
</dbReference>
<evidence type="ECO:0000313" key="10">
    <source>
        <dbReference type="EMBL" id="NKZ06407.1"/>
    </source>
</evidence>
<evidence type="ECO:0000256" key="4">
    <source>
        <dbReference type="ARBA" id="ARBA00022723"/>
    </source>
</evidence>
<dbReference type="Pfam" id="PF00266">
    <property type="entry name" value="Aminotran_5"/>
    <property type="match status" value="1"/>
</dbReference>
<dbReference type="Gene3D" id="3.90.1150.10">
    <property type="entry name" value="Aspartate Aminotransferase, domain 1"/>
    <property type="match status" value="1"/>
</dbReference>
<dbReference type="EMBL" id="JAAXPI010000035">
    <property type="protein sequence ID" value="NKZ06407.1"/>
    <property type="molecule type" value="Genomic_DNA"/>
</dbReference>
<keyword evidence="5" id="KW-0663">Pyridoxal phosphate</keyword>
<dbReference type="InterPro" id="IPR000192">
    <property type="entry name" value="Aminotrans_V_dom"/>
</dbReference>
<evidence type="ECO:0000256" key="5">
    <source>
        <dbReference type="ARBA" id="ARBA00022898"/>
    </source>
</evidence>
<feature type="domain" description="Aminotransferase class V" evidence="9">
    <location>
        <begin position="35"/>
        <end position="375"/>
    </location>
</feature>
<keyword evidence="7" id="KW-0411">Iron-sulfur</keyword>
<evidence type="ECO:0000313" key="11">
    <source>
        <dbReference type="Proteomes" id="UP000579250"/>
    </source>
</evidence>
<sequence length="395" mass="41255">MAGARSGASRRDSAYADTAYFDAASTEPPHPAGRAALLEALDAGWADPARLYGAARATRLLLDRSRARVAGVLGARPDEVSFTSSGTQAVHLAVLGGLQARRRVGRHLVVSAVEHSSVLHAAERHERDGGEVTVVGVDRAGRVDPGEFAAALRADTALACLQSANHEVGTVQPVAEAAAACRGARVPLFVDAAQSLGRADVPGGWSFLAGSAHKWGGPAGVGVLAVRKGTRWRSPLPDDEREGRRVPGFENVPAIAAAAAALEAYRAGMAADAPRVSALVDRIRAEVPRSVPDVEVVGDPVRRLPHLVTFSCLYVEGEALLTELDRLGFAVSSGSSCTADTLRPSHVLEAMGVITHGNVRVSLPRGVDSADVDRFLAVLPGAVARLRETMRTAGR</sequence>